<dbReference type="HAMAP" id="MF_00180">
    <property type="entry name" value="RibB"/>
    <property type="match status" value="1"/>
</dbReference>
<keyword evidence="6 8" id="KW-0464">Manganese</keyword>
<keyword evidence="7 8" id="KW-0456">Lyase</keyword>
<keyword evidence="4 8" id="KW-0479">Metal-binding</keyword>
<reference evidence="11" key="2">
    <citation type="submission" date="2012-11" db="EMBL/GenBank/DDBJ databases">
        <authorList>
            <person name="Kuo A."/>
            <person name="Curtis B.A."/>
            <person name="Tanifuji G."/>
            <person name="Burki F."/>
            <person name="Gruber A."/>
            <person name="Irimia M."/>
            <person name="Maruyama S."/>
            <person name="Arias M.C."/>
            <person name="Ball S.G."/>
            <person name="Gile G.H."/>
            <person name="Hirakawa Y."/>
            <person name="Hopkins J.F."/>
            <person name="Rensing S.A."/>
            <person name="Schmutz J."/>
            <person name="Symeonidi A."/>
            <person name="Elias M."/>
            <person name="Eveleigh R.J."/>
            <person name="Herman E.K."/>
            <person name="Klute M.J."/>
            <person name="Nakayama T."/>
            <person name="Obornik M."/>
            <person name="Reyes-Prieto A."/>
            <person name="Armbrust E.V."/>
            <person name="Aves S.J."/>
            <person name="Beiko R.G."/>
            <person name="Coutinho P."/>
            <person name="Dacks J.B."/>
            <person name="Durnford D.G."/>
            <person name="Fast N.M."/>
            <person name="Green B.R."/>
            <person name="Grisdale C."/>
            <person name="Hempe F."/>
            <person name="Henrissat B."/>
            <person name="Hoppner M.P."/>
            <person name="Ishida K.-I."/>
            <person name="Kim E."/>
            <person name="Koreny L."/>
            <person name="Kroth P.G."/>
            <person name="Liu Y."/>
            <person name="Malik S.-B."/>
            <person name="Maier U.G."/>
            <person name="McRose D."/>
            <person name="Mock T."/>
            <person name="Neilson J.A."/>
            <person name="Onodera N.T."/>
            <person name="Poole A.M."/>
            <person name="Pritham E.J."/>
            <person name="Richards T.A."/>
            <person name="Rocap G."/>
            <person name="Roy S.W."/>
            <person name="Sarai C."/>
            <person name="Schaack S."/>
            <person name="Shirato S."/>
            <person name="Slamovits C.H."/>
            <person name="Spencer D.F."/>
            <person name="Suzuki S."/>
            <person name="Worden A.Z."/>
            <person name="Zauner S."/>
            <person name="Barry K."/>
            <person name="Bell C."/>
            <person name="Bharti A.K."/>
            <person name="Crow J.A."/>
            <person name="Grimwood J."/>
            <person name="Kramer R."/>
            <person name="Lindquist E."/>
            <person name="Lucas S."/>
            <person name="Salamov A."/>
            <person name="McFadden G.I."/>
            <person name="Lane C.E."/>
            <person name="Keeling P.J."/>
            <person name="Gray M.W."/>
            <person name="Grigoriev I.V."/>
            <person name="Archibald J.M."/>
        </authorList>
    </citation>
    <scope>NUCLEOTIDE SEQUENCE</scope>
    <source>
        <strain evidence="11">CCMP2712</strain>
    </source>
</reference>
<comment type="similarity">
    <text evidence="8">Belongs to the DHBP synthase family.</text>
</comment>
<dbReference type="Proteomes" id="UP000011087">
    <property type="component" value="Unassembled WGS sequence"/>
</dbReference>
<dbReference type="GO" id="GO:0009231">
    <property type="term" value="P:riboflavin biosynthetic process"/>
    <property type="evidence" value="ECO:0007669"/>
    <property type="project" value="UniProtKB-UniPathway"/>
</dbReference>
<dbReference type="AlphaFoldDB" id="L1JQX0"/>
<keyword evidence="5 8" id="KW-0460">Magnesium</keyword>
<dbReference type="GO" id="GO:0005829">
    <property type="term" value="C:cytosol"/>
    <property type="evidence" value="ECO:0007669"/>
    <property type="project" value="TreeGrafter"/>
</dbReference>
<evidence type="ECO:0000313" key="9">
    <source>
        <dbReference type="EMBL" id="EKX50961.1"/>
    </source>
</evidence>
<sequence length="223" mass="24057">MSSTQSNGTSSKDTWCFGKQSVTDAIEAVRNGQMVIVVDDEDRENEGDLIMAAEKATKETIAFMIKHTSGVICCAIEGERAVDLQLPQMVEKNEDAKCTAFTVSVDLRHGITTGISASDRAATLRALGSKESKASDFTRPGHIFPLRGVPGGVLSREGHTEASIDLSVLAGCTPAGVLCEIVTEDCSEMMRVPELKVFAKKHSLVFTSIQDLKMYRRSLDAAN</sequence>
<evidence type="ECO:0000313" key="10">
    <source>
        <dbReference type="EnsemblProtists" id="EKX50961"/>
    </source>
</evidence>
<dbReference type="NCBIfam" id="TIGR00506">
    <property type="entry name" value="ribB"/>
    <property type="match status" value="1"/>
</dbReference>
<dbReference type="InterPro" id="IPR000422">
    <property type="entry name" value="DHBP_synthase_RibB"/>
</dbReference>
<evidence type="ECO:0000313" key="11">
    <source>
        <dbReference type="Proteomes" id="UP000011087"/>
    </source>
</evidence>
<dbReference type="Gene3D" id="3.90.870.10">
    <property type="entry name" value="DHBP synthase"/>
    <property type="match status" value="1"/>
</dbReference>
<comment type="catalytic activity">
    <reaction evidence="8">
        <text>D-ribulose 5-phosphate = (2S)-2-hydroxy-3-oxobutyl phosphate + formate + H(+)</text>
        <dbReference type="Rhea" id="RHEA:18457"/>
        <dbReference type="ChEBI" id="CHEBI:15378"/>
        <dbReference type="ChEBI" id="CHEBI:15740"/>
        <dbReference type="ChEBI" id="CHEBI:58121"/>
        <dbReference type="ChEBI" id="CHEBI:58830"/>
        <dbReference type="EC" id="4.1.99.12"/>
    </reaction>
</comment>
<reference evidence="9 11" key="1">
    <citation type="journal article" date="2012" name="Nature">
        <title>Algal genomes reveal evolutionary mosaicism and the fate of nucleomorphs.</title>
        <authorList>
            <consortium name="DOE Joint Genome Institute"/>
            <person name="Curtis B.A."/>
            <person name="Tanifuji G."/>
            <person name="Burki F."/>
            <person name="Gruber A."/>
            <person name="Irimia M."/>
            <person name="Maruyama S."/>
            <person name="Arias M.C."/>
            <person name="Ball S.G."/>
            <person name="Gile G.H."/>
            <person name="Hirakawa Y."/>
            <person name="Hopkins J.F."/>
            <person name="Kuo A."/>
            <person name="Rensing S.A."/>
            <person name="Schmutz J."/>
            <person name="Symeonidi A."/>
            <person name="Elias M."/>
            <person name="Eveleigh R.J."/>
            <person name="Herman E.K."/>
            <person name="Klute M.J."/>
            <person name="Nakayama T."/>
            <person name="Obornik M."/>
            <person name="Reyes-Prieto A."/>
            <person name="Armbrust E.V."/>
            <person name="Aves S.J."/>
            <person name="Beiko R.G."/>
            <person name="Coutinho P."/>
            <person name="Dacks J.B."/>
            <person name="Durnford D.G."/>
            <person name="Fast N.M."/>
            <person name="Green B.R."/>
            <person name="Grisdale C.J."/>
            <person name="Hempel F."/>
            <person name="Henrissat B."/>
            <person name="Hoppner M.P."/>
            <person name="Ishida K."/>
            <person name="Kim E."/>
            <person name="Koreny L."/>
            <person name="Kroth P.G."/>
            <person name="Liu Y."/>
            <person name="Malik S.B."/>
            <person name="Maier U.G."/>
            <person name="McRose D."/>
            <person name="Mock T."/>
            <person name="Neilson J.A."/>
            <person name="Onodera N.T."/>
            <person name="Poole A.M."/>
            <person name="Pritham E.J."/>
            <person name="Richards T.A."/>
            <person name="Rocap G."/>
            <person name="Roy S.W."/>
            <person name="Sarai C."/>
            <person name="Schaack S."/>
            <person name="Shirato S."/>
            <person name="Slamovits C.H."/>
            <person name="Spencer D.F."/>
            <person name="Suzuki S."/>
            <person name="Worden A.Z."/>
            <person name="Zauner S."/>
            <person name="Barry K."/>
            <person name="Bell C."/>
            <person name="Bharti A.K."/>
            <person name="Crow J.A."/>
            <person name="Grimwood J."/>
            <person name="Kramer R."/>
            <person name="Lindquist E."/>
            <person name="Lucas S."/>
            <person name="Salamov A."/>
            <person name="McFadden G.I."/>
            <person name="Lane C.E."/>
            <person name="Keeling P.J."/>
            <person name="Gray M.W."/>
            <person name="Grigoriev I.V."/>
            <person name="Archibald J.M."/>
        </authorList>
    </citation>
    <scope>NUCLEOTIDE SEQUENCE</scope>
    <source>
        <strain evidence="9 11">CCMP2712</strain>
    </source>
</reference>
<dbReference type="KEGG" id="gtt:GUITHDRAFT_157268"/>
<dbReference type="PANTHER" id="PTHR21327">
    <property type="entry name" value="GTP CYCLOHYDROLASE II-RELATED"/>
    <property type="match status" value="1"/>
</dbReference>
<evidence type="ECO:0000256" key="1">
    <source>
        <dbReference type="ARBA" id="ARBA00001936"/>
    </source>
</evidence>
<dbReference type="EC" id="4.1.99.12" evidence="8"/>
<dbReference type="GeneID" id="17307609"/>
<dbReference type="InterPro" id="IPR017945">
    <property type="entry name" value="DHBP_synth_RibB-like_a/b_dom"/>
</dbReference>
<evidence type="ECO:0000256" key="8">
    <source>
        <dbReference type="RuleBase" id="RU003843"/>
    </source>
</evidence>
<dbReference type="SUPFAM" id="SSF55821">
    <property type="entry name" value="YrdC/RibB"/>
    <property type="match status" value="1"/>
</dbReference>
<evidence type="ECO:0000256" key="2">
    <source>
        <dbReference type="ARBA" id="ARBA00004904"/>
    </source>
</evidence>
<dbReference type="OMA" id="DAGGLIC"/>
<gene>
    <name evidence="9" type="ORF">GUITHDRAFT_157268</name>
</gene>
<dbReference type="PANTHER" id="PTHR21327:SF18">
    <property type="entry name" value="3,4-DIHYDROXY-2-BUTANONE 4-PHOSPHATE SYNTHASE"/>
    <property type="match status" value="1"/>
</dbReference>
<dbReference type="RefSeq" id="XP_005837941.1">
    <property type="nucleotide sequence ID" value="XM_005837884.1"/>
</dbReference>
<reference evidence="10" key="3">
    <citation type="submission" date="2015-06" db="UniProtKB">
        <authorList>
            <consortium name="EnsemblProtists"/>
        </authorList>
    </citation>
    <scope>IDENTIFICATION</scope>
</reference>
<dbReference type="eggNOG" id="KOG1284">
    <property type="taxonomic scope" value="Eukaryota"/>
</dbReference>
<evidence type="ECO:0000256" key="6">
    <source>
        <dbReference type="ARBA" id="ARBA00023211"/>
    </source>
</evidence>
<dbReference type="OrthoDB" id="60371at2759"/>
<evidence type="ECO:0000256" key="5">
    <source>
        <dbReference type="ARBA" id="ARBA00022842"/>
    </source>
</evidence>
<comment type="cofactor">
    <cofactor evidence="8">
        <name>Mg(2+)</name>
        <dbReference type="ChEBI" id="CHEBI:18420"/>
    </cofactor>
    <cofactor evidence="8">
        <name>Mn(2+)</name>
        <dbReference type="ChEBI" id="CHEBI:29035"/>
    </cofactor>
    <text evidence="8">Binds 2 divalent metal cations per subunit. Magnesium or manganese.</text>
</comment>
<evidence type="ECO:0000256" key="7">
    <source>
        <dbReference type="ARBA" id="ARBA00023239"/>
    </source>
</evidence>
<dbReference type="FunFam" id="3.90.870.10:FF:000001">
    <property type="entry name" value="Riboflavin biosynthesis protein RibBA"/>
    <property type="match status" value="1"/>
</dbReference>
<comment type="function">
    <text evidence="8">Catalyzes the conversion of D-ribulose 5-phosphate to formate and 3,4-dihydroxy-2-butanone 4-phosphate.</text>
</comment>
<evidence type="ECO:0000256" key="3">
    <source>
        <dbReference type="ARBA" id="ARBA00022619"/>
    </source>
</evidence>
<dbReference type="EnsemblProtists" id="EKX50961">
    <property type="protein sequence ID" value="EKX50961"/>
    <property type="gene ID" value="GUITHDRAFT_157268"/>
</dbReference>
<dbReference type="EMBL" id="JH992977">
    <property type="protein sequence ID" value="EKX50961.1"/>
    <property type="molecule type" value="Genomic_DNA"/>
</dbReference>
<keyword evidence="3 8" id="KW-0686">Riboflavin biosynthesis</keyword>
<dbReference type="PaxDb" id="55529-EKX50961"/>
<evidence type="ECO:0000256" key="4">
    <source>
        <dbReference type="ARBA" id="ARBA00022723"/>
    </source>
</evidence>
<keyword evidence="11" id="KW-1185">Reference proteome</keyword>
<dbReference type="UniPathway" id="UPA00275">
    <property type="reaction ID" value="UER00399"/>
</dbReference>
<dbReference type="GO" id="GO:0008686">
    <property type="term" value="F:3,4-dihydroxy-2-butanone-4-phosphate synthase activity"/>
    <property type="evidence" value="ECO:0007669"/>
    <property type="project" value="UniProtKB-EC"/>
</dbReference>
<organism evidence="9">
    <name type="scientific">Guillardia theta (strain CCMP2712)</name>
    <name type="common">Cryptophyte</name>
    <dbReference type="NCBI Taxonomy" id="905079"/>
    <lineage>
        <taxon>Eukaryota</taxon>
        <taxon>Cryptophyceae</taxon>
        <taxon>Pyrenomonadales</taxon>
        <taxon>Geminigeraceae</taxon>
        <taxon>Guillardia</taxon>
    </lineage>
</organism>
<protein>
    <recommendedName>
        <fullName evidence="8">3,4-dihydroxy-2-butanone 4-phosphate synthase</fullName>
        <shortName evidence="8">DHBP synthase</shortName>
        <ecNumber evidence="8">4.1.99.12</ecNumber>
    </recommendedName>
</protein>
<proteinExistence type="inferred from homology"/>
<name>L1JQX0_GUITC</name>
<dbReference type="HOGENOM" id="CLU_020273_3_0_1"/>
<dbReference type="GO" id="GO:0046872">
    <property type="term" value="F:metal ion binding"/>
    <property type="evidence" value="ECO:0007669"/>
    <property type="project" value="UniProtKB-KW"/>
</dbReference>
<comment type="pathway">
    <text evidence="2 8">Cofactor biosynthesis; riboflavin biosynthesis; 2-hydroxy-3-oxobutyl phosphate from D-ribulose 5-phosphate: step 1/1.</text>
</comment>
<accession>L1JQX0</accession>
<comment type="cofactor">
    <cofactor evidence="1">
        <name>Mn(2+)</name>
        <dbReference type="ChEBI" id="CHEBI:29035"/>
    </cofactor>
</comment>
<dbReference type="Pfam" id="PF00926">
    <property type="entry name" value="DHBP_synthase"/>
    <property type="match status" value="1"/>
</dbReference>
<dbReference type="STRING" id="905079.L1JQX0"/>
<comment type="subunit">
    <text evidence="8">Homodimer.</text>
</comment>